<dbReference type="InterPro" id="IPR011989">
    <property type="entry name" value="ARM-like"/>
</dbReference>
<comment type="caution">
    <text evidence="1">The sequence shown here is derived from an EMBL/GenBank/DDBJ whole genome shotgun (WGS) entry which is preliminary data.</text>
</comment>
<protein>
    <submittedName>
        <fullName evidence="1">Importin-beta N-terminal domain containing protein</fullName>
    </submittedName>
</protein>
<sequence>MGLLACMGNKSKRVQRSACGGLAELAIQLQKTNNRLSDFVQPIVTTFVKGLELYRTLNFHQLVDVIASVCDLWAVDKERNIVVNPKLMDALIPPLMKRWADMEEASTFIFPIMECLTRFTVHMGPVSHFQQTYLSSMFQQALQLGYRLKNEQAEFVRFFVCFFFFLPYSNI</sequence>
<gene>
    <name evidence="1" type="ORF">RFI_15136</name>
</gene>
<dbReference type="AlphaFoldDB" id="X6N9T7"/>
<organism evidence="1 2">
    <name type="scientific">Reticulomyxa filosa</name>
    <dbReference type="NCBI Taxonomy" id="46433"/>
    <lineage>
        <taxon>Eukaryota</taxon>
        <taxon>Sar</taxon>
        <taxon>Rhizaria</taxon>
        <taxon>Retaria</taxon>
        <taxon>Foraminifera</taxon>
        <taxon>Monothalamids</taxon>
        <taxon>Reticulomyxidae</taxon>
        <taxon>Reticulomyxa</taxon>
    </lineage>
</organism>
<dbReference type="OrthoDB" id="951172at2759"/>
<dbReference type="EMBL" id="ASPP01011060">
    <property type="protein sequence ID" value="ETO22067.1"/>
    <property type="molecule type" value="Genomic_DNA"/>
</dbReference>
<dbReference type="SUPFAM" id="SSF48371">
    <property type="entry name" value="ARM repeat"/>
    <property type="match status" value="1"/>
</dbReference>
<accession>X6N9T7</accession>
<dbReference type="Gene3D" id="1.25.10.10">
    <property type="entry name" value="Leucine-rich Repeat Variant"/>
    <property type="match status" value="1"/>
</dbReference>
<evidence type="ECO:0000313" key="2">
    <source>
        <dbReference type="Proteomes" id="UP000023152"/>
    </source>
</evidence>
<dbReference type="Proteomes" id="UP000023152">
    <property type="component" value="Unassembled WGS sequence"/>
</dbReference>
<reference evidence="1 2" key="1">
    <citation type="journal article" date="2013" name="Curr. Biol.">
        <title>The Genome of the Foraminiferan Reticulomyxa filosa.</title>
        <authorList>
            <person name="Glockner G."/>
            <person name="Hulsmann N."/>
            <person name="Schleicher M."/>
            <person name="Noegel A.A."/>
            <person name="Eichinger L."/>
            <person name="Gallinger C."/>
            <person name="Pawlowski J."/>
            <person name="Sierra R."/>
            <person name="Euteneuer U."/>
            <person name="Pillet L."/>
            <person name="Moustafa A."/>
            <person name="Platzer M."/>
            <person name="Groth M."/>
            <person name="Szafranski K."/>
            <person name="Schliwa M."/>
        </authorList>
    </citation>
    <scope>NUCLEOTIDE SEQUENCE [LARGE SCALE GENOMIC DNA]</scope>
</reference>
<keyword evidence="2" id="KW-1185">Reference proteome</keyword>
<evidence type="ECO:0000313" key="1">
    <source>
        <dbReference type="EMBL" id="ETO22067.1"/>
    </source>
</evidence>
<proteinExistence type="predicted"/>
<dbReference type="InterPro" id="IPR016024">
    <property type="entry name" value="ARM-type_fold"/>
</dbReference>
<name>X6N9T7_RETFI</name>